<name>A0A7W9SLK6_ARMRO</name>
<dbReference type="PANTHER" id="PTHR43229">
    <property type="entry name" value="NODULATION PROTEIN J"/>
    <property type="match status" value="1"/>
</dbReference>
<dbReference type="PIRSF" id="PIRSF006648">
    <property type="entry name" value="DrrB"/>
    <property type="match status" value="1"/>
</dbReference>
<evidence type="ECO:0000256" key="1">
    <source>
        <dbReference type="ARBA" id="ARBA00004141"/>
    </source>
</evidence>
<feature type="transmembrane region" description="Helical" evidence="5">
    <location>
        <begin position="115"/>
        <end position="134"/>
    </location>
</feature>
<proteinExistence type="inferred from homology"/>
<feature type="transmembrane region" description="Helical" evidence="5">
    <location>
        <begin position="172"/>
        <end position="189"/>
    </location>
</feature>
<keyword evidence="3 5" id="KW-1133">Transmembrane helix</keyword>
<evidence type="ECO:0000259" key="6">
    <source>
        <dbReference type="PROSITE" id="PS51012"/>
    </source>
</evidence>
<evidence type="ECO:0000313" key="8">
    <source>
        <dbReference type="Proteomes" id="UP000520814"/>
    </source>
</evidence>
<evidence type="ECO:0000256" key="3">
    <source>
        <dbReference type="ARBA" id="ARBA00022989"/>
    </source>
</evidence>
<dbReference type="GO" id="GO:0140359">
    <property type="term" value="F:ABC-type transporter activity"/>
    <property type="evidence" value="ECO:0007669"/>
    <property type="project" value="InterPro"/>
</dbReference>
<feature type="transmembrane region" description="Helical" evidence="5">
    <location>
        <begin position="63"/>
        <end position="85"/>
    </location>
</feature>
<dbReference type="GO" id="GO:0043190">
    <property type="term" value="C:ATP-binding cassette (ABC) transporter complex"/>
    <property type="evidence" value="ECO:0007669"/>
    <property type="project" value="InterPro"/>
</dbReference>
<comment type="caution">
    <text evidence="7">The sequence shown here is derived from an EMBL/GenBank/DDBJ whole genome shotgun (WGS) entry which is preliminary data.</text>
</comment>
<evidence type="ECO:0000256" key="4">
    <source>
        <dbReference type="ARBA" id="ARBA00023136"/>
    </source>
</evidence>
<feature type="transmembrane region" description="Helical" evidence="5">
    <location>
        <begin position="20"/>
        <end position="43"/>
    </location>
</feature>
<dbReference type="Pfam" id="PF01061">
    <property type="entry name" value="ABC2_membrane"/>
    <property type="match status" value="1"/>
</dbReference>
<dbReference type="InterPro" id="IPR047817">
    <property type="entry name" value="ABC2_TM_bact-type"/>
</dbReference>
<dbReference type="RefSeq" id="WP_184192188.1">
    <property type="nucleotide sequence ID" value="NZ_JACHGW010000001.1"/>
</dbReference>
<evidence type="ECO:0000313" key="7">
    <source>
        <dbReference type="EMBL" id="MBB6048550.1"/>
    </source>
</evidence>
<dbReference type="InterPro" id="IPR000412">
    <property type="entry name" value="ABC_2_transport"/>
</dbReference>
<keyword evidence="8" id="KW-1185">Reference proteome</keyword>
<dbReference type="PANTHER" id="PTHR43229:SF2">
    <property type="entry name" value="NODULATION PROTEIN J"/>
    <property type="match status" value="1"/>
</dbReference>
<keyword evidence="5" id="KW-1003">Cell membrane</keyword>
<organism evidence="7 8">
    <name type="scientific">Armatimonas rosea</name>
    <dbReference type="NCBI Taxonomy" id="685828"/>
    <lineage>
        <taxon>Bacteria</taxon>
        <taxon>Bacillati</taxon>
        <taxon>Armatimonadota</taxon>
        <taxon>Armatimonadia</taxon>
        <taxon>Armatimonadales</taxon>
        <taxon>Armatimonadaceae</taxon>
        <taxon>Armatimonas</taxon>
    </lineage>
</organism>
<dbReference type="EMBL" id="JACHGW010000001">
    <property type="protein sequence ID" value="MBB6048550.1"/>
    <property type="molecule type" value="Genomic_DNA"/>
</dbReference>
<dbReference type="InterPro" id="IPR051784">
    <property type="entry name" value="Nod_factor_ABC_transporter"/>
</dbReference>
<evidence type="ECO:0000256" key="2">
    <source>
        <dbReference type="ARBA" id="ARBA00022692"/>
    </source>
</evidence>
<keyword evidence="4 5" id="KW-0472">Membrane</keyword>
<comment type="subcellular location">
    <subcellularLocation>
        <location evidence="5">Cell membrane</location>
        <topology evidence="5">Multi-pass membrane protein</topology>
    </subcellularLocation>
    <subcellularLocation>
        <location evidence="1">Membrane</location>
        <topology evidence="1">Multi-pass membrane protein</topology>
    </subcellularLocation>
</comment>
<comment type="similarity">
    <text evidence="5">Belongs to the ABC-2 integral membrane protein family.</text>
</comment>
<reference evidence="7 8" key="1">
    <citation type="submission" date="2020-08" db="EMBL/GenBank/DDBJ databases">
        <title>Genomic Encyclopedia of Type Strains, Phase IV (KMG-IV): sequencing the most valuable type-strain genomes for metagenomic binning, comparative biology and taxonomic classification.</title>
        <authorList>
            <person name="Goeker M."/>
        </authorList>
    </citation>
    <scope>NUCLEOTIDE SEQUENCE [LARGE SCALE GENOMIC DNA]</scope>
    <source>
        <strain evidence="7 8">DSM 23562</strain>
    </source>
</reference>
<keyword evidence="2 5" id="KW-0812">Transmembrane</keyword>
<keyword evidence="5" id="KW-0813">Transport</keyword>
<evidence type="ECO:0000256" key="5">
    <source>
        <dbReference type="RuleBase" id="RU361157"/>
    </source>
</evidence>
<accession>A0A7W9SLK6</accession>
<dbReference type="AlphaFoldDB" id="A0A7W9SLK6"/>
<dbReference type="Proteomes" id="UP000520814">
    <property type="component" value="Unassembled WGS sequence"/>
</dbReference>
<dbReference type="PROSITE" id="PS51012">
    <property type="entry name" value="ABC_TM2"/>
    <property type="match status" value="1"/>
</dbReference>
<feature type="transmembrane region" description="Helical" evidence="5">
    <location>
        <begin position="233"/>
        <end position="252"/>
    </location>
</feature>
<feature type="transmembrane region" description="Helical" evidence="5">
    <location>
        <begin position="141"/>
        <end position="166"/>
    </location>
</feature>
<sequence length="257" mass="28081">MMQHFLSDWYYLSIRNIKQIWRPVLALIPSLFIPIFFFAVNATSLQAFANAPGFPKGISYKDFIAPTAIFTAIFFSAGNAGIELVQDITSGYFKKLIIMPIHRLAIILGKLSEVAVQSVLQGSIVLVLLLLVGVHVKTGFLGVLAIFAMLVLFAMAWSCIGMIAALRTQNARLVQSMFTLVFPFLYVTTSQAPKELLPKTFALIASYNPVTYIIEGVRALVLSGWSDPAIGKGFVVAAVLFVLLVSAAVASFRKALK</sequence>
<dbReference type="InterPro" id="IPR013525">
    <property type="entry name" value="ABC2_TM"/>
</dbReference>
<gene>
    <name evidence="7" type="ORF">HNQ39_000312</name>
</gene>
<protein>
    <recommendedName>
        <fullName evidence="5">Transport permease protein</fullName>
    </recommendedName>
</protein>
<feature type="domain" description="ABC transmembrane type-2" evidence="6">
    <location>
        <begin position="25"/>
        <end position="255"/>
    </location>
</feature>